<proteinExistence type="predicted"/>
<evidence type="ECO:0000256" key="2">
    <source>
        <dbReference type="SAM" id="Phobius"/>
    </source>
</evidence>
<evidence type="ECO:0000313" key="5">
    <source>
        <dbReference type="Proteomes" id="UP000305517"/>
    </source>
</evidence>
<feature type="domain" description="Conjugative transposon TraJ C-terminal" evidence="3">
    <location>
        <begin position="185"/>
        <end position="340"/>
    </location>
</feature>
<dbReference type="OrthoDB" id="877603at2"/>
<feature type="transmembrane region" description="Helical" evidence="2">
    <location>
        <begin position="267"/>
        <end position="286"/>
    </location>
</feature>
<feature type="transmembrane region" description="Helical" evidence="2">
    <location>
        <begin position="186"/>
        <end position="212"/>
    </location>
</feature>
<organism evidence="4 5">
    <name type="scientific">Hymenobacter jeollabukensis</name>
    <dbReference type="NCBI Taxonomy" id="2025313"/>
    <lineage>
        <taxon>Bacteria</taxon>
        <taxon>Pseudomonadati</taxon>
        <taxon>Bacteroidota</taxon>
        <taxon>Cytophagia</taxon>
        <taxon>Cytophagales</taxon>
        <taxon>Hymenobacteraceae</taxon>
        <taxon>Hymenobacter</taxon>
    </lineage>
</organism>
<reference evidence="4 5" key="1">
    <citation type="submission" date="2019-05" db="EMBL/GenBank/DDBJ databases">
        <title>Hymenobacter edaphi sp. nov., isolated from abandoned arsenic-contaminated farmland soil.</title>
        <authorList>
            <person name="Nie L."/>
        </authorList>
    </citation>
    <scope>NUCLEOTIDE SEQUENCE [LARGE SCALE GENOMIC DNA]</scope>
    <source>
        <strain evidence="4 5">1-3-3-8</strain>
    </source>
</reference>
<evidence type="ECO:0000256" key="1">
    <source>
        <dbReference type="SAM" id="MobiDB-lite"/>
    </source>
</evidence>
<dbReference type="AlphaFoldDB" id="A0A5R8WJW6"/>
<keyword evidence="2" id="KW-0472">Membrane</keyword>
<dbReference type="EMBL" id="VAJM01000016">
    <property type="protein sequence ID" value="TLM88794.1"/>
    <property type="molecule type" value="Genomic_DNA"/>
</dbReference>
<dbReference type="Proteomes" id="UP000305517">
    <property type="component" value="Unassembled WGS sequence"/>
</dbReference>
<sequence>MSTALTLQQPLLLVLGIGGSDLQPEMSQAAYNAARTVLAMCRNQILPIMMMITLTYTICRGYLQSGSLQIDLSPIFRLIFVFILLTSYRSLVPLIGDGLGAVTTIIRAPLNGSSAYQFIERLADPTPTLADPNAVVNGDLTMTQLVEQSMQQFKNAYDAITTFSLESLLIRFFTQGTIMLIRNIMYFIRMFALGFLFVAGPIAITLSAIPAFSGLAKNWLQNFISVQLWSVTFAILDLLFDGYTAAKVSGTAISQMTNPVASAQRSGEYMVACLIFVILYIMAPYLTSLVIGGSAVQGFIGSVAGMAASIAGTATQVAAPGGGGVAGAAGRLLQTARSAASGSGGSGGGASAPSDGGSAGPAPAAAPPPMAAPPTTNVPRVAASSTF</sequence>
<feature type="transmembrane region" description="Helical" evidence="2">
    <location>
        <begin position="75"/>
        <end position="95"/>
    </location>
</feature>
<accession>A0A5R8WJW6</accession>
<keyword evidence="2" id="KW-1133">Transmembrane helix</keyword>
<protein>
    <recommendedName>
        <fullName evidence="3">Conjugative transposon TraJ C-terminal domain-containing protein</fullName>
    </recommendedName>
</protein>
<gene>
    <name evidence="4" type="ORF">FDY95_23455</name>
</gene>
<name>A0A5R8WJW6_9BACT</name>
<dbReference type="Pfam" id="PF07863">
    <property type="entry name" value="CtnDOT_TraJ"/>
    <property type="match status" value="1"/>
</dbReference>
<evidence type="ECO:0000313" key="4">
    <source>
        <dbReference type="EMBL" id="TLM88794.1"/>
    </source>
</evidence>
<keyword evidence="2" id="KW-0812">Transmembrane</keyword>
<feature type="transmembrane region" description="Helical" evidence="2">
    <location>
        <begin position="224"/>
        <end position="246"/>
    </location>
</feature>
<evidence type="ECO:0000259" key="3">
    <source>
        <dbReference type="Pfam" id="PF07863"/>
    </source>
</evidence>
<comment type="caution">
    <text evidence="4">The sequence shown here is derived from an EMBL/GenBank/DDBJ whole genome shotgun (WGS) entry which is preliminary data.</text>
</comment>
<keyword evidence="5" id="KW-1185">Reference proteome</keyword>
<feature type="region of interest" description="Disordered" evidence="1">
    <location>
        <begin position="339"/>
        <end position="387"/>
    </location>
</feature>
<dbReference type="InterPro" id="IPR012424">
    <property type="entry name" value="Conjugative_transposon_TraJ_C"/>
</dbReference>
<feature type="compositionally biased region" description="Low complexity" evidence="1">
    <location>
        <begin position="351"/>
        <end position="363"/>
    </location>
</feature>
<feature type="transmembrane region" description="Helical" evidence="2">
    <location>
        <begin position="44"/>
        <end position="63"/>
    </location>
</feature>
<feature type="compositionally biased region" description="Polar residues" evidence="1">
    <location>
        <begin position="375"/>
        <end position="387"/>
    </location>
</feature>
<dbReference type="RefSeq" id="WP_138081708.1">
    <property type="nucleotide sequence ID" value="NZ_VAJM01000016.1"/>
</dbReference>